<reference evidence="10" key="1">
    <citation type="submission" date="2022-03" db="EMBL/GenBank/DDBJ databases">
        <title>Identification of a novel bacterium isolated from mangrove sediments.</title>
        <authorList>
            <person name="Pan X."/>
        </authorList>
    </citation>
    <scope>NUCLEOTIDE SEQUENCE</scope>
    <source>
        <strain evidence="10">B2637</strain>
    </source>
</reference>
<evidence type="ECO:0000256" key="1">
    <source>
        <dbReference type="ARBA" id="ARBA00004651"/>
    </source>
</evidence>
<evidence type="ECO:0000256" key="8">
    <source>
        <dbReference type="RuleBase" id="RU365088"/>
    </source>
</evidence>
<accession>A0ABT0ACX0</accession>
<feature type="transmembrane region" description="Helical" evidence="8">
    <location>
        <begin position="255"/>
        <end position="278"/>
    </location>
</feature>
<evidence type="ECO:0000256" key="6">
    <source>
        <dbReference type="ARBA" id="ARBA00022989"/>
    </source>
</evidence>
<dbReference type="PROSITE" id="PS50850">
    <property type="entry name" value="MFS"/>
    <property type="match status" value="1"/>
</dbReference>
<feature type="transmembrane region" description="Helical" evidence="8">
    <location>
        <begin position="324"/>
        <end position="344"/>
    </location>
</feature>
<dbReference type="SUPFAM" id="SSF103473">
    <property type="entry name" value="MFS general substrate transporter"/>
    <property type="match status" value="1"/>
</dbReference>
<evidence type="ECO:0000313" key="11">
    <source>
        <dbReference type="Proteomes" id="UP001162802"/>
    </source>
</evidence>
<feature type="transmembrane region" description="Helical" evidence="8">
    <location>
        <begin position="224"/>
        <end position="249"/>
    </location>
</feature>
<feature type="domain" description="Major facilitator superfamily (MFS) profile" evidence="9">
    <location>
        <begin position="18"/>
        <end position="407"/>
    </location>
</feature>
<feature type="transmembrane region" description="Helical" evidence="8">
    <location>
        <begin position="381"/>
        <end position="402"/>
    </location>
</feature>
<keyword evidence="4" id="KW-1003">Cell membrane</keyword>
<dbReference type="InterPro" id="IPR011701">
    <property type="entry name" value="MFS"/>
</dbReference>
<dbReference type="PROSITE" id="PS00216">
    <property type="entry name" value="SUGAR_TRANSPORT_1"/>
    <property type="match status" value="1"/>
</dbReference>
<dbReference type="InterPro" id="IPR005829">
    <property type="entry name" value="Sugar_transporter_CS"/>
</dbReference>
<feature type="transmembrane region" description="Helical" evidence="8">
    <location>
        <begin position="176"/>
        <end position="195"/>
    </location>
</feature>
<keyword evidence="11" id="KW-1185">Reference proteome</keyword>
<evidence type="ECO:0000256" key="2">
    <source>
        <dbReference type="ARBA" id="ARBA00006236"/>
    </source>
</evidence>
<dbReference type="InterPro" id="IPR020846">
    <property type="entry name" value="MFS_dom"/>
</dbReference>
<dbReference type="InterPro" id="IPR036259">
    <property type="entry name" value="MFS_trans_sf"/>
</dbReference>
<feature type="transmembrane region" description="Helical" evidence="8">
    <location>
        <begin position="86"/>
        <end position="106"/>
    </location>
</feature>
<keyword evidence="7 8" id="KW-0472">Membrane</keyword>
<gene>
    <name evidence="10" type="ORF">MTR65_10150</name>
</gene>
<dbReference type="Pfam" id="PF07690">
    <property type="entry name" value="MFS_1"/>
    <property type="match status" value="1"/>
</dbReference>
<dbReference type="CDD" id="cd17320">
    <property type="entry name" value="MFS_MdfA_MDR_like"/>
    <property type="match status" value="1"/>
</dbReference>
<dbReference type="Gene3D" id="1.20.1720.10">
    <property type="entry name" value="Multidrug resistance protein D"/>
    <property type="match status" value="1"/>
</dbReference>
<comment type="caution">
    <text evidence="10">The sequence shown here is derived from an EMBL/GenBank/DDBJ whole genome shotgun (WGS) entry which is preliminary data.</text>
</comment>
<organism evidence="10 11">
    <name type="scientific">Novosphingobium mangrovi</name>
    <name type="common">ex Hu et al. 2023</name>
    <dbReference type="NCBI Taxonomy" id="2930094"/>
    <lineage>
        <taxon>Bacteria</taxon>
        <taxon>Pseudomonadati</taxon>
        <taxon>Pseudomonadota</taxon>
        <taxon>Alphaproteobacteria</taxon>
        <taxon>Sphingomonadales</taxon>
        <taxon>Sphingomonadaceae</taxon>
        <taxon>Novosphingobium</taxon>
    </lineage>
</organism>
<dbReference type="NCBIfam" id="TIGR00710">
    <property type="entry name" value="efflux_Bcr_CflA"/>
    <property type="match status" value="1"/>
</dbReference>
<comment type="subcellular location">
    <subcellularLocation>
        <location evidence="8">Cell inner membrane</location>
        <topology evidence="8">Multi-pass membrane protein</topology>
    </subcellularLocation>
    <subcellularLocation>
        <location evidence="1">Cell membrane</location>
        <topology evidence="1">Multi-pass membrane protein</topology>
    </subcellularLocation>
</comment>
<proteinExistence type="inferred from homology"/>
<feature type="transmembrane region" description="Helical" evidence="8">
    <location>
        <begin position="145"/>
        <end position="164"/>
    </location>
</feature>
<dbReference type="InterPro" id="IPR004812">
    <property type="entry name" value="Efflux_drug-R_Bcr/CmlA"/>
</dbReference>
<feature type="transmembrane region" description="Helical" evidence="8">
    <location>
        <begin position="21"/>
        <end position="40"/>
    </location>
</feature>
<evidence type="ECO:0000313" key="10">
    <source>
        <dbReference type="EMBL" id="MCJ1961042.1"/>
    </source>
</evidence>
<feature type="transmembrane region" description="Helical" evidence="8">
    <location>
        <begin position="60"/>
        <end position="79"/>
    </location>
</feature>
<dbReference type="PANTHER" id="PTHR23502:SF132">
    <property type="entry name" value="POLYAMINE TRANSPORTER 2-RELATED"/>
    <property type="match status" value="1"/>
</dbReference>
<protein>
    <recommendedName>
        <fullName evidence="8">Bcr/CflA family efflux transporter</fullName>
    </recommendedName>
</protein>
<evidence type="ECO:0000259" key="9">
    <source>
        <dbReference type="PROSITE" id="PS50850"/>
    </source>
</evidence>
<keyword evidence="5 8" id="KW-0812">Transmembrane</keyword>
<feature type="transmembrane region" description="Helical" evidence="8">
    <location>
        <begin position="290"/>
        <end position="312"/>
    </location>
</feature>
<evidence type="ECO:0000256" key="4">
    <source>
        <dbReference type="ARBA" id="ARBA00022475"/>
    </source>
</evidence>
<evidence type="ECO:0000256" key="7">
    <source>
        <dbReference type="ARBA" id="ARBA00023136"/>
    </source>
</evidence>
<evidence type="ECO:0000256" key="3">
    <source>
        <dbReference type="ARBA" id="ARBA00022448"/>
    </source>
</evidence>
<dbReference type="Proteomes" id="UP001162802">
    <property type="component" value="Unassembled WGS sequence"/>
</dbReference>
<dbReference type="EMBL" id="JALHAT010000014">
    <property type="protein sequence ID" value="MCJ1961042.1"/>
    <property type="molecule type" value="Genomic_DNA"/>
</dbReference>
<comment type="similarity">
    <text evidence="2 8">Belongs to the major facilitator superfamily. Bcr/CmlA family.</text>
</comment>
<name>A0ABT0ACX0_9SPHN</name>
<dbReference type="PANTHER" id="PTHR23502">
    <property type="entry name" value="MAJOR FACILITATOR SUPERFAMILY"/>
    <property type="match status" value="1"/>
</dbReference>
<evidence type="ECO:0000256" key="5">
    <source>
        <dbReference type="ARBA" id="ARBA00022692"/>
    </source>
</evidence>
<sequence>MTSPTPQSPAAPASGKPTLGFGIALGFLSALGPFAIDLYLPAMPEMAGALQGNENAVQRTLSAFFFGLAFAQIPIGALADRFGRRTPLIFGLALFILASFACSLATSLDQLVALRFVQGMGACAGTSSARAIIRDLHRGHHAARLMAFTFLIIGISPMLAPLLGSGLLQFVSWRGLFVILSGAGLLAAICVVLFLPETLTPENRAPDWSGLPRAFAALLGNGRFVGWAVVAGLATTVPFAFVTAAPFVYSGVYGLAPVWFSVLLAVNAGMSIVATQIAPHLLKRLGASRLALRAALGALAITAALGLASALLPGSVPLAGFQAYSVLLFMVAGLVLTPAATSALDSVREGIGAAAGLLGTIQLAVTALASAAVTLWPPVSLQPLTVVLGSAFALMLVIVLAISRSAAPEQA</sequence>
<keyword evidence="8" id="KW-0997">Cell inner membrane</keyword>
<keyword evidence="3 8" id="KW-0813">Transport</keyword>
<dbReference type="RefSeq" id="WP_243799745.1">
    <property type="nucleotide sequence ID" value="NZ_JALHAT010000014.1"/>
</dbReference>
<keyword evidence="6 8" id="KW-1133">Transmembrane helix</keyword>
<feature type="transmembrane region" description="Helical" evidence="8">
    <location>
        <begin position="112"/>
        <end position="133"/>
    </location>
</feature>
<feature type="transmembrane region" description="Helical" evidence="8">
    <location>
        <begin position="351"/>
        <end position="375"/>
    </location>
</feature>